<dbReference type="Proteomes" id="UP001153365">
    <property type="component" value="Unassembled WGS sequence"/>
</dbReference>
<comment type="caution">
    <text evidence="2">The sequence shown here is derived from an EMBL/GenBank/DDBJ whole genome shotgun (WGS) entry which is preliminary data.</text>
</comment>
<proteinExistence type="predicted"/>
<accession>A0AAV0AEP9</accession>
<feature type="transmembrane region" description="Helical" evidence="1">
    <location>
        <begin position="143"/>
        <end position="171"/>
    </location>
</feature>
<keyword evidence="1" id="KW-0472">Membrane</keyword>
<sequence>MLLVKSVGYQENIYVIAVGTMLNSVVGILKGLITVSTVILILSTSVTSQKYLTIKLMEKNNILEIFEPLIIIESISSSLSGVIELIYKYFTFQKSVQNNCLPEIFDLDYKDNVKECANVTSYENNRKETINFGLILKLFIRRIFWNGIVGFTVSSWILKDIVILPNIFLILIKNYFQQSLKIEGLIPCLNYLNLIVVLCFVIFGELLLTVISFFLYKFTGSYLSFLALKNQICILSRTANQFFS</sequence>
<feature type="transmembrane region" description="Helical" evidence="1">
    <location>
        <begin position="191"/>
        <end position="216"/>
    </location>
</feature>
<reference evidence="2" key="1">
    <citation type="submission" date="2022-06" db="EMBL/GenBank/DDBJ databases">
        <authorList>
            <consortium name="SYNGENTA / RWTH Aachen University"/>
        </authorList>
    </citation>
    <scope>NUCLEOTIDE SEQUENCE</scope>
</reference>
<gene>
    <name evidence="2" type="ORF">PPACK8108_LOCUS912</name>
</gene>
<name>A0AAV0AEP9_PHAPC</name>
<evidence type="ECO:0000313" key="2">
    <source>
        <dbReference type="EMBL" id="CAH7666554.1"/>
    </source>
</evidence>
<feature type="transmembrane region" description="Helical" evidence="1">
    <location>
        <begin position="12"/>
        <end position="42"/>
    </location>
</feature>
<evidence type="ECO:0000313" key="3">
    <source>
        <dbReference type="Proteomes" id="UP001153365"/>
    </source>
</evidence>
<keyword evidence="1" id="KW-0812">Transmembrane</keyword>
<dbReference type="AlphaFoldDB" id="A0AAV0AEP9"/>
<keyword evidence="1" id="KW-1133">Transmembrane helix</keyword>
<protein>
    <submittedName>
        <fullName evidence="2">Uncharacterized protein</fullName>
    </submittedName>
</protein>
<evidence type="ECO:0000256" key="1">
    <source>
        <dbReference type="SAM" id="Phobius"/>
    </source>
</evidence>
<organism evidence="2 3">
    <name type="scientific">Phakopsora pachyrhizi</name>
    <name type="common">Asian soybean rust disease fungus</name>
    <dbReference type="NCBI Taxonomy" id="170000"/>
    <lineage>
        <taxon>Eukaryota</taxon>
        <taxon>Fungi</taxon>
        <taxon>Dikarya</taxon>
        <taxon>Basidiomycota</taxon>
        <taxon>Pucciniomycotina</taxon>
        <taxon>Pucciniomycetes</taxon>
        <taxon>Pucciniales</taxon>
        <taxon>Phakopsoraceae</taxon>
        <taxon>Phakopsora</taxon>
    </lineage>
</organism>
<keyword evidence="3" id="KW-1185">Reference proteome</keyword>
<dbReference type="EMBL" id="CALTRL010000121">
    <property type="protein sequence ID" value="CAH7666554.1"/>
    <property type="molecule type" value="Genomic_DNA"/>
</dbReference>